<dbReference type="EMBL" id="CP071182">
    <property type="protein sequence ID" value="QSO48887.1"/>
    <property type="molecule type" value="Genomic_DNA"/>
</dbReference>
<evidence type="ECO:0000256" key="7">
    <source>
        <dbReference type="SAM" id="Phobius"/>
    </source>
</evidence>
<dbReference type="InterPro" id="IPR052173">
    <property type="entry name" value="Beta-lactam_resp_regulator"/>
</dbReference>
<dbReference type="AlphaFoldDB" id="A0A9X7Z7W2"/>
<evidence type="ECO:0000256" key="3">
    <source>
        <dbReference type="ARBA" id="ARBA00022801"/>
    </source>
</evidence>
<dbReference type="Gene3D" id="3.30.2010.10">
    <property type="entry name" value="Metalloproteases ('zincins'), catalytic domain"/>
    <property type="match status" value="1"/>
</dbReference>
<evidence type="ECO:0000256" key="6">
    <source>
        <dbReference type="RuleBase" id="RU003983"/>
    </source>
</evidence>
<dbReference type="Pfam" id="PF01435">
    <property type="entry name" value="Peptidase_M48"/>
    <property type="match status" value="1"/>
</dbReference>
<dbReference type="GO" id="GO:0006508">
    <property type="term" value="P:proteolysis"/>
    <property type="evidence" value="ECO:0007669"/>
    <property type="project" value="UniProtKB-KW"/>
</dbReference>
<feature type="domain" description="Peptidase M48" evidence="8">
    <location>
        <begin position="109"/>
        <end position="184"/>
    </location>
</feature>
<keyword evidence="4 6" id="KW-0862">Zinc</keyword>
<keyword evidence="10" id="KW-1185">Reference proteome</keyword>
<dbReference type="PANTHER" id="PTHR34978:SF3">
    <property type="entry name" value="SLR0241 PROTEIN"/>
    <property type="match status" value="1"/>
</dbReference>
<comment type="cofactor">
    <cofactor evidence="6">
        <name>Zn(2+)</name>
        <dbReference type="ChEBI" id="CHEBI:29105"/>
    </cofactor>
    <text evidence="6">Binds 1 zinc ion per subunit.</text>
</comment>
<dbReference type="Proteomes" id="UP000663505">
    <property type="component" value="Chromosome"/>
</dbReference>
<dbReference type="KEGG" id="afx:JZ786_08045"/>
<comment type="similarity">
    <text evidence="6">Belongs to the peptidase M48 family.</text>
</comment>
<dbReference type="InterPro" id="IPR001915">
    <property type="entry name" value="Peptidase_M48"/>
</dbReference>
<dbReference type="GO" id="GO:0004222">
    <property type="term" value="F:metalloendopeptidase activity"/>
    <property type="evidence" value="ECO:0007669"/>
    <property type="project" value="InterPro"/>
</dbReference>
<evidence type="ECO:0000313" key="9">
    <source>
        <dbReference type="EMBL" id="QSO48887.1"/>
    </source>
</evidence>
<dbReference type="CDD" id="cd07326">
    <property type="entry name" value="M56_BlaR1_MecR1_like"/>
    <property type="match status" value="1"/>
</dbReference>
<evidence type="ECO:0000256" key="5">
    <source>
        <dbReference type="ARBA" id="ARBA00023049"/>
    </source>
</evidence>
<evidence type="ECO:0000259" key="8">
    <source>
        <dbReference type="Pfam" id="PF01435"/>
    </source>
</evidence>
<accession>A0A9X7Z7W2</accession>
<keyword evidence="5 6" id="KW-0482">Metalloprotease</keyword>
<keyword evidence="7" id="KW-1133">Transmembrane helix</keyword>
<feature type="transmembrane region" description="Helical" evidence="7">
    <location>
        <begin position="51"/>
        <end position="71"/>
    </location>
</feature>
<keyword evidence="3 6" id="KW-0378">Hydrolase</keyword>
<evidence type="ECO:0000256" key="4">
    <source>
        <dbReference type="ARBA" id="ARBA00022833"/>
    </source>
</evidence>
<proteinExistence type="inferred from homology"/>
<gene>
    <name evidence="9" type="ORF">JZ786_08045</name>
</gene>
<keyword evidence="1 6" id="KW-0645">Protease</keyword>
<keyword evidence="7" id="KW-0472">Membrane</keyword>
<keyword evidence="7" id="KW-0812">Transmembrane</keyword>
<protein>
    <submittedName>
        <fullName evidence="9">M56 family metallopeptidase</fullName>
    </submittedName>
</protein>
<name>A0A9X7Z7W2_9BACL</name>
<dbReference type="RefSeq" id="WP_206658199.1">
    <property type="nucleotide sequence ID" value="NZ_CP071182.1"/>
</dbReference>
<evidence type="ECO:0000256" key="2">
    <source>
        <dbReference type="ARBA" id="ARBA00022723"/>
    </source>
</evidence>
<evidence type="ECO:0000256" key="1">
    <source>
        <dbReference type="ARBA" id="ARBA00022670"/>
    </source>
</evidence>
<organism evidence="9 10">
    <name type="scientific">Alicyclobacillus mengziensis</name>
    <dbReference type="NCBI Taxonomy" id="2931921"/>
    <lineage>
        <taxon>Bacteria</taxon>
        <taxon>Bacillati</taxon>
        <taxon>Bacillota</taxon>
        <taxon>Bacilli</taxon>
        <taxon>Bacillales</taxon>
        <taxon>Alicyclobacillaceae</taxon>
        <taxon>Alicyclobacillus</taxon>
    </lineage>
</organism>
<evidence type="ECO:0000313" key="10">
    <source>
        <dbReference type="Proteomes" id="UP000663505"/>
    </source>
</evidence>
<feature type="transmembrane region" description="Helical" evidence="7">
    <location>
        <begin position="260"/>
        <end position="278"/>
    </location>
</feature>
<reference evidence="9 10" key="1">
    <citation type="submission" date="2021-02" db="EMBL/GenBank/DDBJ databases">
        <title>Alicyclobacillus curvatus sp. nov. and Alicyclobacillus mengziensis sp. nov., two acidophilic bacteria isolated from acid mine drainage.</title>
        <authorList>
            <person name="Huang Y."/>
        </authorList>
    </citation>
    <scope>NUCLEOTIDE SEQUENCE [LARGE SCALE GENOMIC DNA]</scope>
    <source>
        <strain evidence="9 10">S30H14</strain>
    </source>
</reference>
<feature type="transmembrane region" description="Helical" evidence="7">
    <location>
        <begin position="12"/>
        <end position="31"/>
    </location>
</feature>
<dbReference type="PANTHER" id="PTHR34978">
    <property type="entry name" value="POSSIBLE SENSOR-TRANSDUCER PROTEIN BLAR"/>
    <property type="match status" value="1"/>
</dbReference>
<sequence>MRPLANPVRYSYALLSICIAGGLAVGLGFALVSGIRHLLWMNMMQGDHKSFLLWLETTGALFLTLLFWYRILAAVIRQRRRVTQLEKKLQSRLHPFTLPIPASIRDLASWYLVDDDQPMAFTWGVWRPRIALSTGLCKQLDEEAQEAVMFHEAAHARMRDPLQQTILVVLSEALGPLGMHALYKRYLIGREIWADQEALRACGGDDIPLLSALVAVGRDKGTQDSVASYVGLAGVLEARVEFLETGSLPQLWDGDIRYRLMASFMAVVFTVGEGLLVWCH</sequence>
<keyword evidence="2" id="KW-0479">Metal-binding</keyword>
<dbReference type="GO" id="GO:0046872">
    <property type="term" value="F:metal ion binding"/>
    <property type="evidence" value="ECO:0007669"/>
    <property type="project" value="UniProtKB-KW"/>
</dbReference>